<dbReference type="PROSITE" id="PS50055">
    <property type="entry name" value="TYR_PHOSPHATASE_PTP"/>
    <property type="match status" value="2"/>
</dbReference>
<evidence type="ECO:0000256" key="3">
    <source>
        <dbReference type="ARBA" id="ARBA00022692"/>
    </source>
</evidence>
<keyword evidence="17" id="KW-1185">Reference proteome</keyword>
<evidence type="ECO:0000313" key="17">
    <source>
        <dbReference type="Proteomes" id="UP000183832"/>
    </source>
</evidence>
<dbReference type="SMART" id="SM00194">
    <property type="entry name" value="PTPc"/>
    <property type="match status" value="2"/>
</dbReference>
<dbReference type="PROSITE" id="PS50853">
    <property type="entry name" value="FN3"/>
    <property type="match status" value="2"/>
</dbReference>
<keyword evidence="3 11" id="KW-0812">Transmembrane</keyword>
<dbReference type="PANTHER" id="PTHR19134">
    <property type="entry name" value="RECEPTOR-TYPE TYROSINE-PROTEIN PHOSPHATASE"/>
    <property type="match status" value="1"/>
</dbReference>
<feature type="domain" description="Fibronectin type-III" evidence="15">
    <location>
        <begin position="189"/>
        <end position="295"/>
    </location>
</feature>
<feature type="domain" description="Fibronectin type-III" evidence="15">
    <location>
        <begin position="88"/>
        <end position="188"/>
    </location>
</feature>
<comment type="subcellular location">
    <subcellularLocation>
        <location evidence="1">Membrane</location>
        <topology evidence="1">Single-pass type I membrane protein</topology>
    </subcellularLocation>
</comment>
<keyword evidence="5" id="KW-0378">Hydrolase</keyword>
<dbReference type="OrthoDB" id="6022401at2759"/>
<dbReference type="InterPro" id="IPR036116">
    <property type="entry name" value="FN3_sf"/>
</dbReference>
<evidence type="ECO:0000259" key="15">
    <source>
        <dbReference type="PROSITE" id="PS50853"/>
    </source>
</evidence>
<dbReference type="SUPFAM" id="SSF52799">
    <property type="entry name" value="(Phosphotyrosine protein) phosphatases II"/>
    <property type="match status" value="2"/>
</dbReference>
<evidence type="ECO:0000259" key="13">
    <source>
        <dbReference type="PROSITE" id="PS50055"/>
    </source>
</evidence>
<feature type="chain" id="PRO_5012453016" description="protein-tyrosine-phosphatase" evidence="12">
    <location>
        <begin position="20"/>
        <end position="1022"/>
    </location>
</feature>
<evidence type="ECO:0000256" key="7">
    <source>
        <dbReference type="ARBA" id="ARBA00022989"/>
    </source>
</evidence>
<evidence type="ECO:0000256" key="9">
    <source>
        <dbReference type="ARBA" id="ARBA00023180"/>
    </source>
</evidence>
<reference evidence="16 17" key="1">
    <citation type="submission" date="2015-04" db="EMBL/GenBank/DDBJ databases">
        <authorList>
            <person name="Syromyatnikov M.Y."/>
            <person name="Popov V.N."/>
        </authorList>
    </citation>
    <scope>NUCLEOTIDE SEQUENCE [LARGE SCALE GENOMIC DNA]</scope>
</reference>
<dbReference type="Pfam" id="PF00041">
    <property type="entry name" value="fn3"/>
    <property type="match status" value="1"/>
</dbReference>
<dbReference type="InterPro" id="IPR000242">
    <property type="entry name" value="PTP_cat"/>
</dbReference>
<feature type="domain" description="Tyrosine-protein phosphatase" evidence="13">
    <location>
        <begin position="396"/>
        <end position="661"/>
    </location>
</feature>
<keyword evidence="8 11" id="KW-0472">Membrane</keyword>
<gene>
    <name evidence="16" type="ORF">CLUMA_CG001608</name>
</gene>
<dbReference type="EMBL" id="CVRI01000006">
    <property type="protein sequence ID" value="CRK87820.1"/>
    <property type="molecule type" value="Genomic_DNA"/>
</dbReference>
<feature type="transmembrane region" description="Helical" evidence="11">
    <location>
        <begin position="314"/>
        <end position="337"/>
    </location>
</feature>
<evidence type="ECO:0000256" key="8">
    <source>
        <dbReference type="ARBA" id="ARBA00023136"/>
    </source>
</evidence>
<feature type="domain" description="Tyrosine specific protein phosphatases" evidence="14">
    <location>
        <begin position="578"/>
        <end position="652"/>
    </location>
</feature>
<organism evidence="16 17">
    <name type="scientific">Clunio marinus</name>
    <dbReference type="NCBI Taxonomy" id="568069"/>
    <lineage>
        <taxon>Eukaryota</taxon>
        <taxon>Metazoa</taxon>
        <taxon>Ecdysozoa</taxon>
        <taxon>Arthropoda</taxon>
        <taxon>Hexapoda</taxon>
        <taxon>Insecta</taxon>
        <taxon>Pterygota</taxon>
        <taxon>Neoptera</taxon>
        <taxon>Endopterygota</taxon>
        <taxon>Diptera</taxon>
        <taxon>Nematocera</taxon>
        <taxon>Chironomoidea</taxon>
        <taxon>Chironomidae</taxon>
        <taxon>Clunio</taxon>
    </lineage>
</organism>
<name>A0A1J1HK81_9DIPT</name>
<dbReference type="FunFam" id="3.90.190.10:FF:000013">
    <property type="entry name" value="receptor-type tyrosine-protein phosphatase zeta isoform X1"/>
    <property type="match status" value="1"/>
</dbReference>
<accession>A0A1J1HK81</accession>
<feature type="domain" description="Tyrosine-protein phosphatase" evidence="13">
    <location>
        <begin position="684"/>
        <end position="937"/>
    </location>
</feature>
<sequence>MELSTVVIMIITITVCVSSHPLDTTTSSPDDPNRIFFTLPSSPINPSSSSIPNAPPKSNVNENRLEITLNIDDTSDKEIIDNDLVPSHPRNVTVHEVTSSTIKISWLEPEKPNGPNLIYRIYYTSLNQTHLAMPKNDPENGMRSEAGIHYYTLKKLRPFTEYKIVVVAITTRHDGNGSTPLIQRTDVAAPSPPIITNLACQKDGTILLRWKRPAIFFNTIDFYIVSYKSSKWDFYRQFQINASADHIETELRIPNLTMNEIYEVKVQAASLSIFNPTKLQIGESMTPKSIDLQPNCEYIEASQRKGFAHLNYDFAIIATIGVSCFGLIIVVLAVVLWRKCFHSNYYYLDDPNQPNAPPNVDLEAPITIAGETRNVVHVEDFPRHVTQLHADGDIGFSKEYELIQNESIVDEHSSEHSQHSDNKAKNRYLNIIAYDHSRVQLRKTPGQKKENDYINANFIDGYRQSRAFIGTQGPLPCTFDCFWRMIWEQRVAIIVMITNLVERGRRKCDMYWPKDGTETYGVIQVKLVKEEVMATYTVRTFQIRHLKLKKKKQFPSEKFVYQYHYTNWPDHGTPDHPLPVLDFVRKSSTANPQDSGPIVVHCSAGVGRTGTYIVLDAMLKQIEHRKLLNIFAFLRHIRTQRNFLVQTEEQYIFLHDALVEAIASCETNLNIDQIAARSMDEEYLSEQFKLITSFAAKEIHMTSATKQVNQVKNRMILPLEGSRAHLTPKPGMDGTDYINATWLFGFRRLRDFIVTQHPLSNTIKDFWQMIMDHQVQTIVCLSTVDDVSFLQFWPNENETIENEYYRLQLSTEGDDEQYDYVIKRFNIQSIQDGTEMNVRMLYNPNWPNLNNTTCLFDFLVKMHERCDGYKNGPIVVVDRYGGAEASTLCVVSSLAHQLEYDKTANIYMYTKLYHNKRPGIWLSPDNISMIYKILAAFPKGFELLKHTALKTEFDDSLATATPDLFSKTPDLYSKICSNGNISNHLSNGNGNSVIVKMKNDGENGDLSVVVTSETSDNLMLSK</sequence>
<dbReference type="PRINTS" id="PR00700">
    <property type="entry name" value="PRTYPHPHTASE"/>
</dbReference>
<dbReference type="Pfam" id="PF00102">
    <property type="entry name" value="Y_phosphatase"/>
    <property type="match status" value="2"/>
</dbReference>
<dbReference type="InterPro" id="IPR050348">
    <property type="entry name" value="Protein-Tyr_Phosphatase"/>
</dbReference>
<dbReference type="InterPro" id="IPR029021">
    <property type="entry name" value="Prot-tyrosine_phosphatase-like"/>
</dbReference>
<dbReference type="SUPFAM" id="SSF49265">
    <property type="entry name" value="Fibronectin type III"/>
    <property type="match status" value="1"/>
</dbReference>
<evidence type="ECO:0000256" key="12">
    <source>
        <dbReference type="SAM" id="SignalP"/>
    </source>
</evidence>
<evidence type="ECO:0000256" key="2">
    <source>
        <dbReference type="ARBA" id="ARBA00013064"/>
    </source>
</evidence>
<evidence type="ECO:0000256" key="6">
    <source>
        <dbReference type="ARBA" id="ARBA00022912"/>
    </source>
</evidence>
<dbReference type="STRING" id="568069.A0A1J1HK81"/>
<dbReference type="PROSITE" id="PS00383">
    <property type="entry name" value="TYR_PHOSPHATASE_1"/>
    <property type="match status" value="1"/>
</dbReference>
<dbReference type="Gene3D" id="3.90.190.10">
    <property type="entry name" value="Protein tyrosine phosphatase superfamily"/>
    <property type="match status" value="2"/>
</dbReference>
<dbReference type="FunFam" id="3.90.190.10:FF:000009">
    <property type="entry name" value="Receptor-type tyrosine-protein phosphatase beta"/>
    <property type="match status" value="1"/>
</dbReference>
<comment type="catalytic activity">
    <reaction evidence="10">
        <text>O-phospho-L-tyrosyl-[protein] + H2O = L-tyrosyl-[protein] + phosphate</text>
        <dbReference type="Rhea" id="RHEA:10684"/>
        <dbReference type="Rhea" id="RHEA-COMP:10136"/>
        <dbReference type="Rhea" id="RHEA-COMP:20101"/>
        <dbReference type="ChEBI" id="CHEBI:15377"/>
        <dbReference type="ChEBI" id="CHEBI:43474"/>
        <dbReference type="ChEBI" id="CHEBI:46858"/>
        <dbReference type="ChEBI" id="CHEBI:61978"/>
        <dbReference type="EC" id="3.1.3.48"/>
    </reaction>
</comment>
<dbReference type="SMART" id="SM00060">
    <property type="entry name" value="FN3"/>
    <property type="match status" value="2"/>
</dbReference>
<dbReference type="InterPro" id="IPR016130">
    <property type="entry name" value="Tyr_Pase_AS"/>
</dbReference>
<dbReference type="SMART" id="SM00404">
    <property type="entry name" value="PTPc_motif"/>
    <property type="match status" value="2"/>
</dbReference>
<evidence type="ECO:0000256" key="10">
    <source>
        <dbReference type="ARBA" id="ARBA00051722"/>
    </source>
</evidence>
<dbReference type="FunFam" id="2.60.40.10:FF:001386">
    <property type="entry name" value="Receptor-type tyrosine-protein phosphatase gamma"/>
    <property type="match status" value="1"/>
</dbReference>
<dbReference type="Proteomes" id="UP000183832">
    <property type="component" value="Unassembled WGS sequence"/>
</dbReference>
<dbReference type="EC" id="3.1.3.48" evidence="2"/>
<dbReference type="PANTHER" id="PTHR19134:SF540">
    <property type="entry name" value="TYROSINE-PROTEIN PHOSPHATASE 99A"/>
    <property type="match status" value="1"/>
</dbReference>
<dbReference type="InterPro" id="IPR013783">
    <property type="entry name" value="Ig-like_fold"/>
</dbReference>
<dbReference type="AlphaFoldDB" id="A0A1J1HK81"/>
<evidence type="ECO:0000256" key="5">
    <source>
        <dbReference type="ARBA" id="ARBA00022801"/>
    </source>
</evidence>
<protein>
    <recommendedName>
        <fullName evidence="2">protein-tyrosine-phosphatase</fullName>
        <ecNumber evidence="2">3.1.3.48</ecNumber>
    </recommendedName>
</protein>
<dbReference type="InterPro" id="IPR003961">
    <property type="entry name" value="FN3_dom"/>
</dbReference>
<dbReference type="GO" id="GO:0009653">
    <property type="term" value="P:anatomical structure morphogenesis"/>
    <property type="evidence" value="ECO:0007669"/>
    <property type="project" value="UniProtKB-ARBA"/>
</dbReference>
<dbReference type="GO" id="GO:0004725">
    <property type="term" value="F:protein tyrosine phosphatase activity"/>
    <property type="evidence" value="ECO:0007669"/>
    <property type="project" value="UniProtKB-EC"/>
</dbReference>
<keyword evidence="7 11" id="KW-1133">Transmembrane helix</keyword>
<dbReference type="GO" id="GO:0016020">
    <property type="term" value="C:membrane"/>
    <property type="evidence" value="ECO:0007669"/>
    <property type="project" value="UniProtKB-SubCell"/>
</dbReference>
<evidence type="ECO:0000313" key="16">
    <source>
        <dbReference type="EMBL" id="CRK87820.1"/>
    </source>
</evidence>
<evidence type="ECO:0000259" key="14">
    <source>
        <dbReference type="PROSITE" id="PS50056"/>
    </source>
</evidence>
<dbReference type="InterPro" id="IPR000387">
    <property type="entry name" value="Tyr_Pase_dom"/>
</dbReference>
<dbReference type="Gene3D" id="2.60.40.10">
    <property type="entry name" value="Immunoglobulins"/>
    <property type="match status" value="2"/>
</dbReference>
<dbReference type="CDD" id="cd14549">
    <property type="entry name" value="R5-PTPc-1"/>
    <property type="match status" value="1"/>
</dbReference>
<dbReference type="CDD" id="cd00063">
    <property type="entry name" value="FN3"/>
    <property type="match status" value="2"/>
</dbReference>
<keyword evidence="6" id="KW-0904">Protein phosphatase</keyword>
<dbReference type="InterPro" id="IPR003595">
    <property type="entry name" value="Tyr_Pase_cat"/>
</dbReference>
<feature type="signal peptide" evidence="12">
    <location>
        <begin position="1"/>
        <end position="19"/>
    </location>
</feature>
<evidence type="ECO:0000256" key="4">
    <source>
        <dbReference type="ARBA" id="ARBA00022729"/>
    </source>
</evidence>
<evidence type="ECO:0000256" key="11">
    <source>
        <dbReference type="SAM" id="Phobius"/>
    </source>
</evidence>
<dbReference type="PROSITE" id="PS50056">
    <property type="entry name" value="TYR_PHOSPHATASE_2"/>
    <property type="match status" value="1"/>
</dbReference>
<keyword evidence="4 12" id="KW-0732">Signal</keyword>
<keyword evidence="9" id="KW-0325">Glycoprotein</keyword>
<dbReference type="GO" id="GO:0048666">
    <property type="term" value="P:neuron development"/>
    <property type="evidence" value="ECO:0007669"/>
    <property type="project" value="UniProtKB-ARBA"/>
</dbReference>
<evidence type="ECO:0000256" key="1">
    <source>
        <dbReference type="ARBA" id="ARBA00004479"/>
    </source>
</evidence>
<proteinExistence type="predicted"/>